<evidence type="ECO:0000313" key="2">
    <source>
        <dbReference type="Proteomes" id="UP000462152"/>
    </source>
</evidence>
<keyword evidence="2" id="KW-1185">Reference proteome</keyword>
<evidence type="ECO:0008006" key="3">
    <source>
        <dbReference type="Google" id="ProtNLM"/>
    </source>
</evidence>
<dbReference type="EMBL" id="WOGT01000010">
    <property type="protein sequence ID" value="MUN55937.1"/>
    <property type="molecule type" value="Genomic_DNA"/>
</dbReference>
<protein>
    <recommendedName>
        <fullName evidence="3">DUF559 domain-containing protein</fullName>
    </recommendedName>
</protein>
<sequence>MTPSKSIPPHLRRRVLTERTLENTDLTRFRFRAADMTRLRPGMYTTDPDAVSSVDIATELARGLDDVVVYGVSAAQWHGLRLPTRLLHAPRVHLASTGGKDRIRRVMVKGAKASFLPGEVAEYDGVRITTPERTFFDLARMVSPMELVAIGDGIVCSHRFGIYAGRPPMSTIPQIEALLSAHRRARGVALARRALSRVRVGSDSVMETRMRLIAEDYGIEGWDLDVAVEVDGRLVQPDLRHRRSGLFVQYEGAHHNESFQVERDIERLRRTERAGHRELRIYAKDLVTVDRFGRNTTPRLIPLLRQAIDQALHGRVG</sequence>
<reference evidence="1 2" key="1">
    <citation type="submission" date="2019-12" db="EMBL/GenBank/DDBJ databases">
        <authorList>
            <person name="Li J."/>
            <person name="Shi Y."/>
            <person name="Xu G."/>
            <person name="Xiao D."/>
            <person name="Ran X."/>
        </authorList>
    </citation>
    <scope>NUCLEOTIDE SEQUENCE [LARGE SCALE GENOMIC DNA]</scope>
    <source>
        <strain evidence="1 2">JCM 15915</strain>
    </source>
</reference>
<proteinExistence type="predicted"/>
<evidence type="ECO:0000313" key="1">
    <source>
        <dbReference type="EMBL" id="MUN55937.1"/>
    </source>
</evidence>
<organism evidence="1 2">
    <name type="scientific">Rothia koreensis</name>
    <dbReference type="NCBI Taxonomy" id="592378"/>
    <lineage>
        <taxon>Bacteria</taxon>
        <taxon>Bacillati</taxon>
        <taxon>Actinomycetota</taxon>
        <taxon>Actinomycetes</taxon>
        <taxon>Micrococcales</taxon>
        <taxon>Micrococcaceae</taxon>
        <taxon>Rothia</taxon>
    </lineage>
</organism>
<comment type="caution">
    <text evidence="1">The sequence shown here is derived from an EMBL/GenBank/DDBJ whole genome shotgun (WGS) entry which is preliminary data.</text>
</comment>
<dbReference type="RefSeq" id="WP_129316194.1">
    <property type="nucleotide sequence ID" value="NZ_NOIQ01000019.1"/>
</dbReference>
<dbReference type="OrthoDB" id="3234479at2"/>
<accession>A0A7M3SVX2</accession>
<dbReference type="AlphaFoldDB" id="A0A7M3SVX2"/>
<dbReference type="Proteomes" id="UP000462152">
    <property type="component" value="Unassembled WGS sequence"/>
</dbReference>
<gene>
    <name evidence="1" type="ORF">GMA10_12085</name>
</gene>
<name>A0A7M3SVX2_9MICC</name>